<dbReference type="EMBL" id="CZPT02000044">
    <property type="protein sequence ID" value="SCU64333.1"/>
    <property type="molecule type" value="Genomic_DNA"/>
</dbReference>
<sequence length="531" mass="60134">MTSHNIVMRQRTLNEFFPQTPSAAGTHGRTIVLPWQEKRDENNSPHGYIGWDIVTAALMESDTTDTSSLRILLQVLYTRKIISETRQVLCFGVLCHVLDHVMTAEERVQFFCFTLPWMKRAVLRGPELFPQEIPILSQSDTHRLLFTHEEASTLLVCGFFSLFQGRSQVHKFGSSTGLHKLPSFNFVRLLCNEKPDRFSSQCAKVQCLLQYFRYCARCTKEVWPCVEIYRVARTSFPDFERSTRAMEPVVISENLLIEESYTNLQVDFANRCIGGGVLSSGCLQEEIRFVTSPELLLSCLVCEELLDNEVVFVAGAASYSVTEGYAKTFRYISGCTPDIIPLSGRMFRVDSCEQGMHVDKVPVKLVGRNDEAPRFVRNTCIVAMDAVDFSDAVDNQFRKDFIIRETHKAFVAFKGIPDSTLSSVHSGPIATGNWGCGAFGGDRELKLLLQWCAASQAGRPLIYSAFGDIALCNGFHKVYKKLREEEWTVGEVFTMILFCSSMFPRPRNQLFECFLTMPWCRLPLGTHLVLI</sequence>
<keyword evidence="3" id="KW-0378">Hydrolase</keyword>
<name>A0A1G4HYK4_TRYEQ</name>
<feature type="active site" evidence="4">
    <location>
        <position position="286"/>
    </location>
</feature>
<feature type="active site" evidence="4">
    <location>
        <position position="285"/>
    </location>
</feature>
<comment type="caution">
    <text evidence="8">The sequence shown here is derived from an EMBL/GenBank/DDBJ whole genome shotgun (WGS) entry which is preliminary data.</text>
</comment>
<dbReference type="VEuPathDB" id="TriTrypDB:TEOVI_000006500"/>
<feature type="binding site" evidence="5">
    <location>
        <position position="284"/>
    </location>
    <ligand>
        <name>substrate</name>
    </ligand>
</feature>
<dbReference type="InterPro" id="IPR048362">
    <property type="entry name" value="PARG_helical"/>
</dbReference>
<dbReference type="GO" id="GO:0004649">
    <property type="term" value="F:poly(ADP-ribose) glycohydrolase activity"/>
    <property type="evidence" value="ECO:0007669"/>
    <property type="project" value="UniProtKB-EC"/>
</dbReference>
<dbReference type="GO" id="GO:0006282">
    <property type="term" value="P:regulation of DNA repair"/>
    <property type="evidence" value="ECO:0007669"/>
    <property type="project" value="InterPro"/>
</dbReference>
<feature type="binding site" evidence="5">
    <location>
        <position position="325"/>
    </location>
    <ligand>
        <name>substrate</name>
    </ligand>
</feature>
<reference evidence="8" key="1">
    <citation type="submission" date="2016-09" db="EMBL/GenBank/DDBJ databases">
        <authorList>
            <person name="Hebert L."/>
            <person name="Moumen B."/>
        </authorList>
    </citation>
    <scope>NUCLEOTIDE SEQUENCE [LARGE SCALE GENOMIC DNA]</scope>
    <source>
        <strain evidence="8">OVI</strain>
    </source>
</reference>
<evidence type="ECO:0000313" key="9">
    <source>
        <dbReference type="Proteomes" id="UP000195570"/>
    </source>
</evidence>
<evidence type="ECO:0000259" key="6">
    <source>
        <dbReference type="Pfam" id="PF05028"/>
    </source>
</evidence>
<dbReference type="InterPro" id="IPR007724">
    <property type="entry name" value="Poly_GlycHdrlase"/>
</dbReference>
<dbReference type="AlphaFoldDB" id="A0A1G4HYK4"/>
<dbReference type="Pfam" id="PF05028">
    <property type="entry name" value="PARG_cat_C"/>
    <property type="match status" value="1"/>
</dbReference>
<dbReference type="PANTHER" id="PTHR12837">
    <property type="entry name" value="POLY ADP-RIBOSE GLYCOHYDROLASE"/>
    <property type="match status" value="1"/>
</dbReference>
<dbReference type="RefSeq" id="XP_067076113.1">
    <property type="nucleotide sequence ID" value="XM_067220012.1"/>
</dbReference>
<dbReference type="GO" id="GO:1990966">
    <property type="term" value="P:ATP generation from poly-ADP-D-ribose"/>
    <property type="evidence" value="ECO:0007669"/>
    <property type="project" value="TreeGrafter"/>
</dbReference>
<dbReference type="InterPro" id="IPR046372">
    <property type="entry name" value="PARG_cat_C"/>
</dbReference>
<feature type="domain" description="PARG catalytic Macro" evidence="6">
    <location>
        <begin position="237"/>
        <end position="472"/>
    </location>
</feature>
<accession>A0A1G4HYK4</accession>
<dbReference type="GO" id="GO:0005737">
    <property type="term" value="C:cytoplasm"/>
    <property type="evidence" value="ECO:0007669"/>
    <property type="project" value="TreeGrafter"/>
</dbReference>
<comment type="similarity">
    <text evidence="1">Belongs to the poly(ADP-ribose) glycohydrolase family.</text>
</comment>
<evidence type="ECO:0000256" key="3">
    <source>
        <dbReference type="ARBA" id="ARBA00022801"/>
    </source>
</evidence>
<evidence type="ECO:0000259" key="7">
    <source>
        <dbReference type="Pfam" id="PF20811"/>
    </source>
</evidence>
<evidence type="ECO:0000313" key="8">
    <source>
        <dbReference type="EMBL" id="SCU64333.1"/>
    </source>
</evidence>
<protein>
    <recommendedName>
        <fullName evidence="2">poly(ADP-ribose) glycohydrolase</fullName>
        <ecNumber evidence="2">3.2.1.143</ecNumber>
    </recommendedName>
</protein>
<feature type="domain" description="PARG helical" evidence="7">
    <location>
        <begin position="102"/>
        <end position="230"/>
    </location>
</feature>
<dbReference type="GO" id="GO:0005975">
    <property type="term" value="P:carbohydrate metabolic process"/>
    <property type="evidence" value="ECO:0007669"/>
    <property type="project" value="InterPro"/>
</dbReference>
<dbReference type="EC" id="3.2.1.143" evidence="2"/>
<feature type="binding site" evidence="5">
    <location>
        <position position="270"/>
    </location>
    <ligand>
        <name>substrate</name>
    </ligand>
</feature>
<dbReference type="GO" id="GO:0009225">
    <property type="term" value="P:nucleotide-sugar metabolic process"/>
    <property type="evidence" value="ECO:0007669"/>
    <property type="project" value="TreeGrafter"/>
</dbReference>
<evidence type="ECO:0000256" key="2">
    <source>
        <dbReference type="ARBA" id="ARBA00012255"/>
    </source>
</evidence>
<keyword evidence="9" id="KW-1185">Reference proteome</keyword>
<dbReference type="GO" id="GO:0005634">
    <property type="term" value="C:nucleus"/>
    <property type="evidence" value="ECO:0007669"/>
    <property type="project" value="TreeGrafter"/>
</dbReference>
<organism evidence="8 9">
    <name type="scientific">Trypanosoma equiperdum</name>
    <dbReference type="NCBI Taxonomy" id="5694"/>
    <lineage>
        <taxon>Eukaryota</taxon>
        <taxon>Discoba</taxon>
        <taxon>Euglenozoa</taxon>
        <taxon>Kinetoplastea</taxon>
        <taxon>Metakinetoplastina</taxon>
        <taxon>Trypanosomatida</taxon>
        <taxon>Trypanosomatidae</taxon>
        <taxon>Trypanosoma</taxon>
    </lineage>
</organism>
<evidence type="ECO:0000256" key="1">
    <source>
        <dbReference type="ARBA" id="ARBA00009545"/>
    </source>
</evidence>
<evidence type="ECO:0000256" key="5">
    <source>
        <dbReference type="PIRSR" id="PIRSR607724-2"/>
    </source>
</evidence>
<dbReference type="GeneID" id="92374005"/>
<dbReference type="Proteomes" id="UP000195570">
    <property type="component" value="Unassembled WGS sequence"/>
</dbReference>
<gene>
    <name evidence="8" type="ORF">TEOVI_000006500</name>
</gene>
<feature type="active site" evidence="4">
    <location>
        <position position="267"/>
    </location>
</feature>
<proteinExistence type="inferred from homology"/>
<dbReference type="Pfam" id="PF20811">
    <property type="entry name" value="PARG_cat_N"/>
    <property type="match status" value="1"/>
</dbReference>
<dbReference type="PANTHER" id="PTHR12837:SF0">
    <property type="entry name" value="POLY(ADP-RIBOSE) GLYCOHYDROLASE"/>
    <property type="match status" value="1"/>
</dbReference>
<evidence type="ECO:0000256" key="4">
    <source>
        <dbReference type="PIRSR" id="PIRSR607724-1"/>
    </source>
</evidence>